<comment type="caution">
    <text evidence="2">The sequence shown here is derived from an EMBL/GenBank/DDBJ whole genome shotgun (WGS) entry which is preliminary data.</text>
</comment>
<name>A0A6G1EFH3_9ORYZ</name>
<keyword evidence="1" id="KW-0472">Membrane</keyword>
<sequence>MENLRLKSMEGSAKVTGALVCFGGALLIGLYNGKELHLWRAIIRSPKNSDGATGGHHLRGTLLLLGESSKCILMETLVLSDDLCSGRSGHIAEGRSSAELGRTREREVVMAAEDADDEDEEREADIAGRLDERLRDRDLADG</sequence>
<protein>
    <recommendedName>
        <fullName evidence="4">WAT1-related protein</fullName>
    </recommendedName>
</protein>
<keyword evidence="3" id="KW-1185">Reference proteome</keyword>
<evidence type="ECO:0008006" key="4">
    <source>
        <dbReference type="Google" id="ProtNLM"/>
    </source>
</evidence>
<gene>
    <name evidence="2" type="ORF">E2562_001090</name>
</gene>
<evidence type="ECO:0000256" key="1">
    <source>
        <dbReference type="SAM" id="Phobius"/>
    </source>
</evidence>
<dbReference type="OrthoDB" id="678227at2759"/>
<dbReference type="Proteomes" id="UP000479710">
    <property type="component" value="Unassembled WGS sequence"/>
</dbReference>
<proteinExistence type="predicted"/>
<accession>A0A6G1EFH3</accession>
<dbReference type="AlphaFoldDB" id="A0A6G1EFH3"/>
<evidence type="ECO:0000313" key="2">
    <source>
        <dbReference type="EMBL" id="KAF0922693.1"/>
    </source>
</evidence>
<reference evidence="2 3" key="1">
    <citation type="submission" date="2019-11" db="EMBL/GenBank/DDBJ databases">
        <title>Whole genome sequence of Oryza granulata.</title>
        <authorList>
            <person name="Li W."/>
        </authorList>
    </citation>
    <scope>NUCLEOTIDE SEQUENCE [LARGE SCALE GENOMIC DNA]</scope>
    <source>
        <strain evidence="3">cv. Menghai</strain>
        <tissue evidence="2">Leaf</tissue>
    </source>
</reference>
<evidence type="ECO:0000313" key="3">
    <source>
        <dbReference type="Proteomes" id="UP000479710"/>
    </source>
</evidence>
<organism evidence="2 3">
    <name type="scientific">Oryza meyeriana var. granulata</name>
    <dbReference type="NCBI Taxonomy" id="110450"/>
    <lineage>
        <taxon>Eukaryota</taxon>
        <taxon>Viridiplantae</taxon>
        <taxon>Streptophyta</taxon>
        <taxon>Embryophyta</taxon>
        <taxon>Tracheophyta</taxon>
        <taxon>Spermatophyta</taxon>
        <taxon>Magnoliopsida</taxon>
        <taxon>Liliopsida</taxon>
        <taxon>Poales</taxon>
        <taxon>Poaceae</taxon>
        <taxon>BOP clade</taxon>
        <taxon>Oryzoideae</taxon>
        <taxon>Oryzeae</taxon>
        <taxon>Oryzinae</taxon>
        <taxon>Oryza</taxon>
        <taxon>Oryza meyeriana</taxon>
    </lineage>
</organism>
<dbReference type="EMBL" id="SPHZ02000003">
    <property type="protein sequence ID" value="KAF0922693.1"/>
    <property type="molecule type" value="Genomic_DNA"/>
</dbReference>
<keyword evidence="1" id="KW-1133">Transmembrane helix</keyword>
<feature type="transmembrane region" description="Helical" evidence="1">
    <location>
        <begin position="12"/>
        <end position="31"/>
    </location>
</feature>
<keyword evidence="1" id="KW-0812">Transmembrane</keyword>